<evidence type="ECO:0000256" key="5">
    <source>
        <dbReference type="ARBA" id="ARBA00022795"/>
    </source>
</evidence>
<organism evidence="10 11">
    <name type="scientific">Treponema porcinum</name>
    <dbReference type="NCBI Taxonomy" id="261392"/>
    <lineage>
        <taxon>Bacteria</taxon>
        <taxon>Pseudomonadati</taxon>
        <taxon>Spirochaetota</taxon>
        <taxon>Spirochaetia</taxon>
        <taxon>Spirochaetales</taxon>
        <taxon>Treponemataceae</taxon>
        <taxon>Treponema</taxon>
    </lineage>
</organism>
<dbReference type="RefSeq" id="WP_078933279.1">
    <property type="nucleotide sequence ID" value="NZ_FUWG01000009.1"/>
</dbReference>
<evidence type="ECO:0000256" key="1">
    <source>
        <dbReference type="ARBA" id="ARBA00003041"/>
    </source>
</evidence>
<keyword evidence="7" id="KW-1006">Bacterial flagellum protein export</keyword>
<keyword evidence="4" id="KW-0813">Transport</keyword>
<proteinExistence type="inferred from homology"/>
<keyword evidence="10" id="KW-0282">Flagellum</keyword>
<keyword evidence="11" id="KW-1185">Reference proteome</keyword>
<dbReference type="GO" id="GO:0005829">
    <property type="term" value="C:cytosol"/>
    <property type="evidence" value="ECO:0007669"/>
    <property type="project" value="TreeGrafter"/>
</dbReference>
<dbReference type="OrthoDB" id="306494at2"/>
<evidence type="ECO:0000259" key="9">
    <source>
        <dbReference type="Pfam" id="PF02108"/>
    </source>
</evidence>
<protein>
    <recommendedName>
        <fullName evidence="3">Flagellar assembly protein FliH</fullName>
    </recommendedName>
</protein>
<comment type="function">
    <text evidence="1">Needed for flagellar regrowth and assembly.</text>
</comment>
<evidence type="ECO:0000256" key="7">
    <source>
        <dbReference type="ARBA" id="ARBA00023225"/>
    </source>
</evidence>
<dbReference type="GO" id="GO:0015031">
    <property type="term" value="P:protein transport"/>
    <property type="evidence" value="ECO:0007669"/>
    <property type="project" value="UniProtKB-KW"/>
</dbReference>
<name>A0A1T4KXR0_TREPO</name>
<evidence type="ECO:0000313" key="11">
    <source>
        <dbReference type="Proteomes" id="UP000190423"/>
    </source>
</evidence>
<evidence type="ECO:0000256" key="8">
    <source>
        <dbReference type="SAM" id="Coils"/>
    </source>
</evidence>
<accession>A0A1T4KXR0</accession>
<keyword evidence="5" id="KW-1005">Bacterial flagellum biogenesis</keyword>
<keyword evidence="10" id="KW-0966">Cell projection</keyword>
<evidence type="ECO:0000256" key="6">
    <source>
        <dbReference type="ARBA" id="ARBA00022927"/>
    </source>
</evidence>
<evidence type="ECO:0000313" key="10">
    <source>
        <dbReference type="EMBL" id="SJZ47138.1"/>
    </source>
</evidence>
<evidence type="ECO:0000256" key="4">
    <source>
        <dbReference type="ARBA" id="ARBA00022448"/>
    </source>
</evidence>
<keyword evidence="10" id="KW-0969">Cilium</keyword>
<evidence type="ECO:0000256" key="2">
    <source>
        <dbReference type="ARBA" id="ARBA00006602"/>
    </source>
</evidence>
<dbReference type="PANTHER" id="PTHR34982:SF1">
    <property type="entry name" value="FLAGELLAR ASSEMBLY PROTEIN FLIH"/>
    <property type="match status" value="1"/>
</dbReference>
<dbReference type="AlphaFoldDB" id="A0A1T4KXR0"/>
<dbReference type="Proteomes" id="UP000190423">
    <property type="component" value="Unassembled WGS sequence"/>
</dbReference>
<dbReference type="InterPro" id="IPR051472">
    <property type="entry name" value="T3SS_Stator/FliH"/>
</dbReference>
<keyword evidence="6" id="KW-0653">Protein transport</keyword>
<dbReference type="GeneID" id="78316666"/>
<dbReference type="InterPro" id="IPR018035">
    <property type="entry name" value="Flagellar_FliH/T3SS_HrpE"/>
</dbReference>
<comment type="similarity">
    <text evidence="2">Belongs to the FliH family.</text>
</comment>
<dbReference type="PANTHER" id="PTHR34982">
    <property type="entry name" value="YOP PROTEINS TRANSLOCATION PROTEIN L"/>
    <property type="match status" value="1"/>
</dbReference>
<dbReference type="GO" id="GO:0044781">
    <property type="term" value="P:bacterial-type flagellum organization"/>
    <property type="evidence" value="ECO:0007669"/>
    <property type="project" value="UniProtKB-KW"/>
</dbReference>
<reference evidence="10 11" key="1">
    <citation type="submission" date="2017-02" db="EMBL/GenBank/DDBJ databases">
        <authorList>
            <person name="Peterson S.W."/>
        </authorList>
    </citation>
    <scope>NUCLEOTIDE SEQUENCE [LARGE SCALE GENOMIC DNA]</scope>
    <source>
        <strain evidence="10 11">ATCC BAA-908</strain>
    </source>
</reference>
<dbReference type="Pfam" id="PF02108">
    <property type="entry name" value="FliH"/>
    <property type="match status" value="1"/>
</dbReference>
<gene>
    <name evidence="10" type="ORF">SAMN02745149_01369</name>
</gene>
<dbReference type="STRING" id="261392.SAMN02745149_01369"/>
<dbReference type="EMBL" id="FUWG01000009">
    <property type="protein sequence ID" value="SJZ47138.1"/>
    <property type="molecule type" value="Genomic_DNA"/>
</dbReference>
<keyword evidence="8" id="KW-0175">Coiled coil</keyword>
<sequence>MAKTVFRPNEIKTKSGDKVTLKLIHDYTPEKVEEVAEVEEYIGPTADDLRKEAEAFKAGWEIEKKRMLDEAQKSADEIVKKAEDAAFAEVKRQTDQAQVIKADAEKEAQDIVNKAQAEAQEIIAKAHSEENEIRDSAYRKGYDEGQKSGYNDGQSELNRLIERVHKIVESVMNRREEILRDTEQQIVDLVILMTRKIVKIISENQKGVVLSNVLSALKKVKTRCSVIIRVNIEDLKLTSEHTGEFIKRVEAVQGITVIEDSSVDKGGCVVETDFGAIDARIASQLGELENKILEISPVKTVEAKKETAASEKM</sequence>
<feature type="domain" description="Flagellar assembly protein FliH/Type III secretion system HrpE" evidence="9">
    <location>
        <begin position="161"/>
        <end position="286"/>
    </location>
</feature>
<dbReference type="NCBIfam" id="NF005198">
    <property type="entry name" value="PRK06669.1-3"/>
    <property type="match status" value="1"/>
</dbReference>
<feature type="coiled-coil region" evidence="8">
    <location>
        <begin position="101"/>
        <end position="132"/>
    </location>
</feature>
<evidence type="ECO:0000256" key="3">
    <source>
        <dbReference type="ARBA" id="ARBA00016507"/>
    </source>
</evidence>